<accession>A0ABR8VC90</accession>
<reference evidence="2 3" key="1">
    <citation type="submission" date="2020-08" db="EMBL/GenBank/DDBJ databases">
        <title>A Genomic Blueprint of the Chicken Gut Microbiome.</title>
        <authorList>
            <person name="Gilroy R."/>
            <person name="Ravi A."/>
            <person name="Getino M."/>
            <person name="Pursley I."/>
            <person name="Horton D.L."/>
            <person name="Alikhan N.-F."/>
            <person name="Baker D."/>
            <person name="Gharbi K."/>
            <person name="Hall N."/>
            <person name="Watson M."/>
            <person name="Adriaenssens E.M."/>
            <person name="Foster-Nyarko E."/>
            <person name="Jarju S."/>
            <person name="Secka A."/>
            <person name="Antonio M."/>
            <person name="Oren A."/>
            <person name="Chaudhuri R."/>
            <person name="La Ragione R.M."/>
            <person name="Hildebrand F."/>
            <person name="Pallen M.J."/>
        </authorList>
    </citation>
    <scope>NUCLEOTIDE SEQUENCE [LARGE SCALE GENOMIC DNA]</scope>
    <source>
        <strain evidence="2 3">Sa1YUN3</strain>
    </source>
</reference>
<comment type="caution">
    <text evidence="2">The sequence shown here is derived from an EMBL/GenBank/DDBJ whole genome shotgun (WGS) entry which is preliminary data.</text>
</comment>
<protein>
    <submittedName>
        <fullName evidence="2">Uncharacterized protein</fullName>
    </submittedName>
</protein>
<evidence type="ECO:0000256" key="1">
    <source>
        <dbReference type="SAM" id="Phobius"/>
    </source>
</evidence>
<organism evidence="2 3">
    <name type="scientific">Phocaeicola faecium</name>
    <dbReference type="NCBI Taxonomy" id="2762213"/>
    <lineage>
        <taxon>Bacteria</taxon>
        <taxon>Pseudomonadati</taxon>
        <taxon>Bacteroidota</taxon>
        <taxon>Bacteroidia</taxon>
        <taxon>Bacteroidales</taxon>
        <taxon>Bacteroidaceae</taxon>
        <taxon>Phocaeicola</taxon>
    </lineage>
</organism>
<proteinExistence type="predicted"/>
<name>A0ABR8VC90_9BACT</name>
<dbReference type="Proteomes" id="UP000616346">
    <property type="component" value="Unassembled WGS sequence"/>
</dbReference>
<dbReference type="RefSeq" id="WP_191710316.1">
    <property type="nucleotide sequence ID" value="NZ_JACSPQ010000009.1"/>
</dbReference>
<sequence>MKYIKNLKNIFGIISIVAWVMGLGYTAGVIITKMNCDIKLLDQQFKCMNEKQMKDLEILKLNNKIEVLELQIKILDDEKK</sequence>
<evidence type="ECO:0000313" key="2">
    <source>
        <dbReference type="EMBL" id="MBD8002393.1"/>
    </source>
</evidence>
<gene>
    <name evidence="2" type="ORF">H9626_09235</name>
</gene>
<keyword evidence="1" id="KW-0472">Membrane</keyword>
<feature type="transmembrane region" description="Helical" evidence="1">
    <location>
        <begin position="12"/>
        <end position="31"/>
    </location>
</feature>
<keyword evidence="3" id="KW-1185">Reference proteome</keyword>
<evidence type="ECO:0000313" key="3">
    <source>
        <dbReference type="Proteomes" id="UP000616346"/>
    </source>
</evidence>
<keyword evidence="1" id="KW-0812">Transmembrane</keyword>
<dbReference type="EMBL" id="JACSPQ010000009">
    <property type="protein sequence ID" value="MBD8002393.1"/>
    <property type="molecule type" value="Genomic_DNA"/>
</dbReference>
<keyword evidence="1" id="KW-1133">Transmembrane helix</keyword>